<dbReference type="Proteomes" id="UP000244755">
    <property type="component" value="Chromosome 1"/>
</dbReference>
<accession>A0A2R4WRI9</accession>
<organism evidence="3 4">
    <name type="scientific">Methylobacterium currus</name>
    <dbReference type="NCBI Taxonomy" id="2051553"/>
    <lineage>
        <taxon>Bacteria</taxon>
        <taxon>Pseudomonadati</taxon>
        <taxon>Pseudomonadota</taxon>
        <taxon>Alphaproteobacteria</taxon>
        <taxon>Hyphomicrobiales</taxon>
        <taxon>Methylobacteriaceae</taxon>
        <taxon>Methylobacterium</taxon>
    </lineage>
</organism>
<keyword evidence="4" id="KW-1185">Reference proteome</keyword>
<gene>
    <name evidence="3" type="ORF">DA075_27280</name>
</gene>
<evidence type="ECO:0000256" key="1">
    <source>
        <dbReference type="SAM" id="MobiDB-lite"/>
    </source>
</evidence>
<dbReference type="KEGG" id="mee:DA075_27280"/>
<evidence type="ECO:0008006" key="5">
    <source>
        <dbReference type="Google" id="ProtNLM"/>
    </source>
</evidence>
<feature type="region of interest" description="Disordered" evidence="1">
    <location>
        <begin position="71"/>
        <end position="97"/>
    </location>
</feature>
<keyword evidence="2" id="KW-0732">Signal</keyword>
<dbReference type="AlphaFoldDB" id="A0A2R4WRI9"/>
<dbReference type="EMBL" id="CP028843">
    <property type="protein sequence ID" value="AWB24125.1"/>
    <property type="molecule type" value="Genomic_DNA"/>
</dbReference>
<evidence type="ECO:0000313" key="3">
    <source>
        <dbReference type="EMBL" id="AWB24125.1"/>
    </source>
</evidence>
<proteinExistence type="predicted"/>
<protein>
    <recommendedName>
        <fullName evidence="5">DUF2946 domain-containing protein</fullName>
    </recommendedName>
</protein>
<feature type="chain" id="PRO_5015336008" description="DUF2946 domain-containing protein" evidence="2">
    <location>
        <begin position="37"/>
        <end position="128"/>
    </location>
</feature>
<dbReference type="OrthoDB" id="7995920at2"/>
<reference evidence="3 4" key="1">
    <citation type="submission" date="2018-04" db="EMBL/GenBank/DDBJ databases">
        <title>Methylobacterium sp. PR1016A genome.</title>
        <authorList>
            <person name="Park W."/>
        </authorList>
    </citation>
    <scope>NUCLEOTIDE SEQUENCE [LARGE SCALE GENOMIC DNA]</scope>
    <source>
        <strain evidence="3 4">PR1016A</strain>
    </source>
</reference>
<feature type="signal peptide" evidence="2">
    <location>
        <begin position="1"/>
        <end position="36"/>
    </location>
</feature>
<evidence type="ECO:0000313" key="4">
    <source>
        <dbReference type="Proteomes" id="UP000244755"/>
    </source>
</evidence>
<dbReference type="RefSeq" id="WP_099955897.1">
    <property type="nucleotide sequence ID" value="NZ_CP028843.1"/>
</dbReference>
<name>A0A2R4WRI9_9HYPH</name>
<evidence type="ECO:0000256" key="2">
    <source>
        <dbReference type="SAM" id="SignalP"/>
    </source>
</evidence>
<sequence>MFRSVTGRIWTSLARLCATALLGLGFALLAMSAADAASGRPEPVLRASHGASPMASLHAHWVKSPACTLTAGGVDNPRPDDSGAASPNLACPTDGPAASAATLLPPRRLGALVQAGAALPERPPKGRG</sequence>